<feature type="chain" id="PRO_5030645749" evidence="1">
    <location>
        <begin position="22"/>
        <end position="428"/>
    </location>
</feature>
<dbReference type="Gene3D" id="3.40.710.10">
    <property type="entry name" value="DD-peptidase/beta-lactamase superfamily"/>
    <property type="match status" value="1"/>
</dbReference>
<dbReference type="InterPro" id="IPR012338">
    <property type="entry name" value="Beta-lactam/transpept-like"/>
</dbReference>
<dbReference type="PANTHER" id="PTHR43283:SF14">
    <property type="entry name" value="BLL8153 PROTEIN"/>
    <property type="match status" value="1"/>
</dbReference>
<evidence type="ECO:0000313" key="4">
    <source>
        <dbReference type="Proteomes" id="UP000576082"/>
    </source>
</evidence>
<dbReference type="InterPro" id="IPR050789">
    <property type="entry name" value="Diverse_Enzym_Activities"/>
</dbReference>
<gene>
    <name evidence="3" type="ORF">HHU12_07765</name>
</gene>
<organism evidence="3 4">
    <name type="scientific">Flammeovirga aprica JL-4</name>
    <dbReference type="NCBI Taxonomy" id="694437"/>
    <lineage>
        <taxon>Bacteria</taxon>
        <taxon>Pseudomonadati</taxon>
        <taxon>Bacteroidota</taxon>
        <taxon>Cytophagia</taxon>
        <taxon>Cytophagales</taxon>
        <taxon>Flammeovirgaceae</taxon>
        <taxon>Flammeovirga</taxon>
    </lineage>
</organism>
<keyword evidence="3" id="KW-0378">Hydrolase</keyword>
<keyword evidence="4" id="KW-1185">Reference proteome</keyword>
<dbReference type="RefSeq" id="WP_169656180.1">
    <property type="nucleotide sequence ID" value="NZ_JABANE010000016.1"/>
</dbReference>
<dbReference type="PROSITE" id="PS51257">
    <property type="entry name" value="PROKAR_LIPOPROTEIN"/>
    <property type="match status" value="1"/>
</dbReference>
<evidence type="ECO:0000256" key="1">
    <source>
        <dbReference type="SAM" id="SignalP"/>
    </source>
</evidence>
<dbReference type="InterPro" id="IPR001466">
    <property type="entry name" value="Beta-lactam-related"/>
</dbReference>
<dbReference type="PANTHER" id="PTHR43283">
    <property type="entry name" value="BETA-LACTAMASE-RELATED"/>
    <property type="match status" value="1"/>
</dbReference>
<dbReference type="Pfam" id="PF00144">
    <property type="entry name" value="Beta-lactamase"/>
    <property type="match status" value="1"/>
</dbReference>
<proteinExistence type="predicted"/>
<comment type="caution">
    <text evidence="3">The sequence shown here is derived from an EMBL/GenBank/DDBJ whole genome shotgun (WGS) entry which is preliminary data.</text>
</comment>
<dbReference type="SUPFAM" id="SSF56601">
    <property type="entry name" value="beta-lactamase/transpeptidase-like"/>
    <property type="match status" value="1"/>
</dbReference>
<dbReference type="Proteomes" id="UP000576082">
    <property type="component" value="Unassembled WGS sequence"/>
</dbReference>
<dbReference type="AlphaFoldDB" id="A0A7X9P1T6"/>
<keyword evidence="1" id="KW-0732">Signal</keyword>
<reference evidence="3 4" key="1">
    <citation type="submission" date="2020-04" db="EMBL/GenBank/DDBJ databases">
        <title>Flammeovirga sp. SR4, a novel species isolated from seawater.</title>
        <authorList>
            <person name="Wang X."/>
        </authorList>
    </citation>
    <scope>NUCLEOTIDE SEQUENCE [LARGE SCALE GENOMIC DNA]</scope>
    <source>
        <strain evidence="3 4">ATCC 23126</strain>
    </source>
</reference>
<dbReference type="EMBL" id="JABANE010000016">
    <property type="protein sequence ID" value="NME67855.1"/>
    <property type="molecule type" value="Genomic_DNA"/>
</dbReference>
<protein>
    <submittedName>
        <fullName evidence="3">Serine hydrolase</fullName>
    </submittedName>
</protein>
<sequence>MLRTFSLLLLFSLLSSCTVIYRGVRYGGADVDDHNVFPTYDIKENKEKYHFANSNLHPLDTIDIKWKYKERQFHHIDSLLEMTTTRGFVVIRNDSILHENYYRGYKKEDISTVFSVSKSVTSLLMGIAIDEGYVSSTNDQVTKYISELKKADPTFQKLTIQDLLDMRSGIKFEENYGFNPFSKIARLYYGSNQMGVIKKLHFEHEPGTNHKYQSIDTAILGIVIERATKRNLGQYFEEKVWKPLEMQNTAKWSLDSKRHQSVKAYGGLSLSSIDLAKIGRLYLNDGVWNNQQVVSKEWVKKSLTTKVENDGYQDQWYSLNTSGRDENDNTFFSDSLTAQKLWEEKYRDKYPFYEVIKLEKKDYSEKYWEFDTDVKWKLKLYTNQYYALGIMRQILFIDPEKNTIFVRLGDSSDFGDYFTLIYNINKVL</sequence>
<feature type="signal peptide" evidence="1">
    <location>
        <begin position="1"/>
        <end position="21"/>
    </location>
</feature>
<dbReference type="GO" id="GO:0016787">
    <property type="term" value="F:hydrolase activity"/>
    <property type="evidence" value="ECO:0007669"/>
    <property type="project" value="UniProtKB-KW"/>
</dbReference>
<accession>A0A7X9P1T6</accession>
<evidence type="ECO:0000313" key="3">
    <source>
        <dbReference type="EMBL" id="NME67855.1"/>
    </source>
</evidence>
<evidence type="ECO:0000259" key="2">
    <source>
        <dbReference type="Pfam" id="PF00144"/>
    </source>
</evidence>
<name>A0A7X9P1T6_9BACT</name>
<feature type="domain" description="Beta-lactamase-related" evidence="2">
    <location>
        <begin position="88"/>
        <end position="314"/>
    </location>
</feature>